<accession>A0A401JBM3</accession>
<evidence type="ECO:0000313" key="2">
    <source>
        <dbReference type="Proteomes" id="UP000286806"/>
    </source>
</evidence>
<dbReference type="EMBL" id="BGOW01000005">
    <property type="protein sequence ID" value="GBL45085.1"/>
    <property type="molecule type" value="Genomic_DNA"/>
</dbReference>
<comment type="caution">
    <text evidence="1">The sequence shown here is derived from an EMBL/GenBank/DDBJ whole genome shotgun (WGS) entry which is preliminary data.</text>
</comment>
<keyword evidence="2" id="KW-1185">Reference proteome</keyword>
<proteinExistence type="predicted"/>
<dbReference type="AlphaFoldDB" id="A0A401JBM3"/>
<organism evidence="1 2">
    <name type="scientific">Sulfuriferula multivorans</name>
    <dbReference type="NCBI Taxonomy" id="1559896"/>
    <lineage>
        <taxon>Bacteria</taxon>
        <taxon>Pseudomonadati</taxon>
        <taxon>Pseudomonadota</taxon>
        <taxon>Betaproteobacteria</taxon>
        <taxon>Nitrosomonadales</taxon>
        <taxon>Sulfuricellaceae</taxon>
        <taxon>Sulfuriferula</taxon>
    </lineage>
</organism>
<dbReference type="Proteomes" id="UP000286806">
    <property type="component" value="Unassembled WGS sequence"/>
</dbReference>
<reference evidence="1 2" key="1">
    <citation type="journal article" date="2019" name="Front. Microbiol.">
        <title>Genomes of Neutrophilic Sulfur-Oxidizing Chemolithoautotrophs Representing 9 Proteobacterial Species From 8 Genera.</title>
        <authorList>
            <person name="Watanabe T."/>
            <person name="Kojima H."/>
            <person name="Umezawa K."/>
            <person name="Hori C."/>
            <person name="Takasuka T.E."/>
            <person name="Kato Y."/>
            <person name="Fukui M."/>
        </authorList>
    </citation>
    <scope>NUCLEOTIDE SEQUENCE [LARGE SCALE GENOMIC DNA]</scope>
    <source>
        <strain evidence="1 2">TTN</strain>
    </source>
</reference>
<sequence>MNHAMRQYTLPRGNGMTNGSCSWLTDACHIVVIGTLYN</sequence>
<name>A0A401JBM3_9PROT</name>
<gene>
    <name evidence="1" type="ORF">SFMTTN_0889</name>
</gene>
<evidence type="ECO:0000313" key="1">
    <source>
        <dbReference type="EMBL" id="GBL45085.1"/>
    </source>
</evidence>
<protein>
    <submittedName>
        <fullName evidence="1">Uncharacterized protein</fullName>
    </submittedName>
</protein>